<reference evidence="1 2" key="1">
    <citation type="submission" date="2020-09" db="EMBL/GenBank/DDBJ databases">
        <title>De no assembly of potato wild relative species, Solanum commersonii.</title>
        <authorList>
            <person name="Cho K."/>
        </authorList>
    </citation>
    <scope>NUCLEOTIDE SEQUENCE [LARGE SCALE GENOMIC DNA]</scope>
    <source>
        <strain evidence="1">LZ3.2</strain>
        <tissue evidence="1">Leaf</tissue>
    </source>
</reference>
<comment type="caution">
    <text evidence="1">The sequence shown here is derived from an EMBL/GenBank/DDBJ whole genome shotgun (WGS) entry which is preliminary data.</text>
</comment>
<organism evidence="1 2">
    <name type="scientific">Solanum commersonii</name>
    <name type="common">Commerson's wild potato</name>
    <name type="synonym">Commerson's nightshade</name>
    <dbReference type="NCBI Taxonomy" id="4109"/>
    <lineage>
        <taxon>Eukaryota</taxon>
        <taxon>Viridiplantae</taxon>
        <taxon>Streptophyta</taxon>
        <taxon>Embryophyta</taxon>
        <taxon>Tracheophyta</taxon>
        <taxon>Spermatophyta</taxon>
        <taxon>Magnoliopsida</taxon>
        <taxon>eudicotyledons</taxon>
        <taxon>Gunneridae</taxon>
        <taxon>Pentapetalae</taxon>
        <taxon>asterids</taxon>
        <taxon>lamiids</taxon>
        <taxon>Solanales</taxon>
        <taxon>Solanaceae</taxon>
        <taxon>Solanoideae</taxon>
        <taxon>Solaneae</taxon>
        <taxon>Solanum</taxon>
    </lineage>
</organism>
<keyword evidence="2" id="KW-1185">Reference proteome</keyword>
<protein>
    <submittedName>
        <fullName evidence="1">Uncharacterized protein</fullName>
    </submittedName>
</protein>
<name>A0A9J5YKH9_SOLCO</name>
<dbReference type="EMBL" id="JACXVP010000006">
    <property type="protein sequence ID" value="KAG5600184.1"/>
    <property type="molecule type" value="Genomic_DNA"/>
</dbReference>
<gene>
    <name evidence="1" type="ORF">H5410_031554</name>
</gene>
<dbReference type="AlphaFoldDB" id="A0A9J5YKH9"/>
<accession>A0A9J5YKH9</accession>
<proteinExistence type="predicted"/>
<evidence type="ECO:0000313" key="1">
    <source>
        <dbReference type="EMBL" id="KAG5600184.1"/>
    </source>
</evidence>
<evidence type="ECO:0000313" key="2">
    <source>
        <dbReference type="Proteomes" id="UP000824120"/>
    </source>
</evidence>
<dbReference type="Proteomes" id="UP000824120">
    <property type="component" value="Chromosome 6"/>
</dbReference>
<sequence>MSYMSEAFIIFEFIQLVADLLIHKPLLLCLNILLGTSTILDVSELDTEFCCLIGLLRFLDRFFLTGKYSNNTSVVFLHSWKARMPCAFCGRAYRNLDRMWARDFGVVGGYLIYKSFHALFKHAS</sequence>